<comment type="caution">
    <text evidence="2">The sequence shown here is derived from an EMBL/GenBank/DDBJ whole genome shotgun (WGS) entry which is preliminary data.</text>
</comment>
<dbReference type="EMBL" id="JAMOIM010000041">
    <property type="protein sequence ID" value="MCW6512134.1"/>
    <property type="molecule type" value="Genomic_DNA"/>
</dbReference>
<dbReference type="SUPFAM" id="SSF53850">
    <property type="entry name" value="Periplasmic binding protein-like II"/>
    <property type="match status" value="1"/>
</dbReference>
<feature type="domain" description="LysR substrate-binding" evidence="1">
    <location>
        <begin position="4"/>
        <end position="138"/>
    </location>
</feature>
<protein>
    <submittedName>
        <fullName evidence="2">Substrate-binding domain-containing protein</fullName>
    </submittedName>
</protein>
<evidence type="ECO:0000313" key="3">
    <source>
        <dbReference type="Proteomes" id="UP001165667"/>
    </source>
</evidence>
<gene>
    <name evidence="2" type="ORF">M8523_29825</name>
</gene>
<accession>A0AA41Z0V3</accession>
<dbReference type="Pfam" id="PF03466">
    <property type="entry name" value="LysR_substrate"/>
    <property type="match status" value="1"/>
</dbReference>
<proteinExistence type="predicted"/>
<dbReference type="Proteomes" id="UP001165667">
    <property type="component" value="Unassembled WGS sequence"/>
</dbReference>
<evidence type="ECO:0000259" key="1">
    <source>
        <dbReference type="Pfam" id="PF03466"/>
    </source>
</evidence>
<dbReference type="AlphaFoldDB" id="A0AA41Z0V3"/>
<evidence type="ECO:0000313" key="2">
    <source>
        <dbReference type="EMBL" id="MCW6512134.1"/>
    </source>
</evidence>
<keyword evidence="3" id="KW-1185">Reference proteome</keyword>
<dbReference type="Gene3D" id="3.40.190.290">
    <property type="match status" value="1"/>
</dbReference>
<organism evidence="2 3">
    <name type="scientific">Lichenifustis flavocetrariae</name>
    <dbReference type="NCBI Taxonomy" id="2949735"/>
    <lineage>
        <taxon>Bacteria</taxon>
        <taxon>Pseudomonadati</taxon>
        <taxon>Pseudomonadota</taxon>
        <taxon>Alphaproteobacteria</taxon>
        <taxon>Hyphomicrobiales</taxon>
        <taxon>Lichenihabitantaceae</taxon>
        <taxon>Lichenifustis</taxon>
    </lineage>
</organism>
<reference evidence="2" key="1">
    <citation type="submission" date="2022-05" db="EMBL/GenBank/DDBJ databases">
        <authorList>
            <person name="Pankratov T."/>
        </authorList>
    </citation>
    <scope>NUCLEOTIDE SEQUENCE</scope>
    <source>
        <strain evidence="2">BP6-180914</strain>
    </source>
</reference>
<name>A0AA41Z0V3_9HYPH</name>
<dbReference type="InterPro" id="IPR005119">
    <property type="entry name" value="LysR_subst-bd"/>
</dbReference>
<sequence length="208" mass="22805">MRLRQPDQHDLVVGRKGVVAFGLYASGDYLKRHGDVDFDDGSPGHHLITKLDGIQDATQTDWLEELAPPARIAMQTSSHAAALAATVHGGGLASLLRFPANREPELVRLTVPPLPSSIPSAGTWLIVHKDNREMPRIRVTYLGEIDNGPDAVRKLCERLARQGKPLAFCDEAGPCGRGVHRQLTSLGHRCEVVATWDVKQCLLCRKLN</sequence>